<protein>
    <submittedName>
        <fullName evidence="4">Amidohydrolase</fullName>
    </submittedName>
</protein>
<organism evidence="4 5">
    <name type="scientific">Pseudoalteromonas obscura</name>
    <dbReference type="NCBI Taxonomy" id="3048491"/>
    <lineage>
        <taxon>Bacteria</taxon>
        <taxon>Pseudomonadati</taxon>
        <taxon>Pseudomonadota</taxon>
        <taxon>Gammaproteobacteria</taxon>
        <taxon>Alteromonadales</taxon>
        <taxon>Pseudoalteromonadaceae</taxon>
        <taxon>Pseudoalteromonas</taxon>
    </lineage>
</organism>
<dbReference type="SUPFAM" id="SSF51338">
    <property type="entry name" value="Composite domain of metallo-dependent hydrolases"/>
    <property type="match status" value="1"/>
</dbReference>
<dbReference type="SUPFAM" id="SSF51556">
    <property type="entry name" value="Metallo-dependent hydrolases"/>
    <property type="match status" value="1"/>
</dbReference>
<evidence type="ECO:0000259" key="3">
    <source>
        <dbReference type="Pfam" id="PF07969"/>
    </source>
</evidence>
<dbReference type="CDD" id="cd01300">
    <property type="entry name" value="YtcJ_like"/>
    <property type="match status" value="1"/>
</dbReference>
<keyword evidence="5" id="KW-1185">Reference proteome</keyword>
<keyword evidence="2" id="KW-0732">Signal</keyword>
<dbReference type="EMBL" id="JASJUT010000005">
    <property type="protein sequence ID" value="MDK2596103.1"/>
    <property type="molecule type" value="Genomic_DNA"/>
</dbReference>
<dbReference type="Proteomes" id="UP001231915">
    <property type="component" value="Unassembled WGS sequence"/>
</dbReference>
<gene>
    <name evidence="4" type="ORF">QNM18_13665</name>
</gene>
<dbReference type="InterPro" id="IPR011059">
    <property type="entry name" value="Metal-dep_hydrolase_composite"/>
</dbReference>
<comment type="caution">
    <text evidence="4">The sequence shown here is derived from an EMBL/GenBank/DDBJ whole genome shotgun (WGS) entry which is preliminary data.</text>
</comment>
<dbReference type="InterPro" id="IPR013108">
    <property type="entry name" value="Amidohydro_3"/>
</dbReference>
<dbReference type="RefSeq" id="WP_284137549.1">
    <property type="nucleotide sequence ID" value="NZ_JASJUT010000005.1"/>
</dbReference>
<dbReference type="PANTHER" id="PTHR22642">
    <property type="entry name" value="IMIDAZOLONEPROPIONASE"/>
    <property type="match status" value="1"/>
</dbReference>
<feature type="region of interest" description="Disordered" evidence="1">
    <location>
        <begin position="23"/>
        <end position="56"/>
    </location>
</feature>
<dbReference type="Gene3D" id="2.30.40.10">
    <property type="entry name" value="Urease, subunit C, domain 1"/>
    <property type="match status" value="1"/>
</dbReference>
<evidence type="ECO:0000256" key="2">
    <source>
        <dbReference type="SAM" id="SignalP"/>
    </source>
</evidence>
<dbReference type="Gene3D" id="3.20.20.140">
    <property type="entry name" value="Metal-dependent hydrolases"/>
    <property type="match status" value="1"/>
</dbReference>
<reference evidence="4 5" key="1">
    <citation type="submission" date="2023-05" db="EMBL/GenBank/DDBJ databases">
        <title>Pseudoalteromonas ardens sp. nov., Pseudoalteromonas obscura sp. nov., and Pseudoalteromonas umbrosa sp. nov., isolated from the coral Montipora capitata.</title>
        <authorList>
            <person name="Thomas E.M."/>
            <person name="Smith E.M."/>
            <person name="Papke E."/>
            <person name="Shlafstein M.D."/>
            <person name="Oline D.K."/>
            <person name="Videau P."/>
            <person name="Saw J.H."/>
            <person name="Strangman W.K."/>
            <person name="Ushijima B."/>
        </authorList>
    </citation>
    <scope>NUCLEOTIDE SEQUENCE [LARGE SCALE GENOMIC DNA]</scope>
    <source>
        <strain evidence="4 5">P94</strain>
    </source>
</reference>
<feature type="domain" description="Amidohydrolase 3" evidence="3">
    <location>
        <begin position="104"/>
        <end position="584"/>
    </location>
</feature>
<proteinExistence type="predicted"/>
<dbReference type="Pfam" id="PF07969">
    <property type="entry name" value="Amidohydro_3"/>
    <property type="match status" value="1"/>
</dbReference>
<sequence length="586" mass="64439">MRVTNMSLIPLLVAGLCMSGCNSDSSSGANNPTNSNTANSTTAQPQQSQSQPEQTQSTMVFTNGRIYTVNEKAPWAQAIAITDNKIVFVGTSDQAQQYIGDNTQVIDLKGKMVMPGFHDVHMHPLESGSDATQFTIPEATSAQTYINLVSEAAFQNPNAEWLIGYGHAIGTLLEMEDNPIAVLDEAVPNRPVIIMEQTSHSMWVNSKALELAGLHTESLDPIGGVIGRDEQGNLDGILYDNAGNQVMELAMRSLTNTQQNDYLGLVEYTMPALNKAGITSISDARTYWQRGHLETWLKIANEDKLTLRTHLGLWAYPQMNDATQLSKLKSLYQADPTSLLKVNQVKFYVDGILINTTAAMHEPYHQDWLELDGNKGLNYFTQARLEKYIKALEPTGFDFNIHAIGDRGIHEALNAIENASSGTARHRLTHLEVVDPADYTRFAKLGVIADAQVAGDFTDPSHWPENTPLLGSERSQDLVPIKSLVDNNATLTLSSDWNVSPFNPFIGISNAMTRTPQAITLTQALEAYTLNSAYAMRQEHLVGSLEVGKLADLIVLDRNLFDSTVKEIANTQVVMTLLDGEIVYQK</sequence>
<dbReference type="PANTHER" id="PTHR22642:SF2">
    <property type="entry name" value="PROTEIN LONG AFTER FAR-RED 3"/>
    <property type="match status" value="1"/>
</dbReference>
<evidence type="ECO:0000313" key="4">
    <source>
        <dbReference type="EMBL" id="MDK2596103.1"/>
    </source>
</evidence>
<name>A0ABT7EM51_9GAMM</name>
<feature type="chain" id="PRO_5046272568" evidence="2">
    <location>
        <begin position="24"/>
        <end position="586"/>
    </location>
</feature>
<dbReference type="Gene3D" id="3.10.310.70">
    <property type="match status" value="1"/>
</dbReference>
<dbReference type="InterPro" id="IPR032466">
    <property type="entry name" value="Metal_Hydrolase"/>
</dbReference>
<evidence type="ECO:0000256" key="1">
    <source>
        <dbReference type="SAM" id="MobiDB-lite"/>
    </source>
</evidence>
<evidence type="ECO:0000313" key="5">
    <source>
        <dbReference type="Proteomes" id="UP001231915"/>
    </source>
</evidence>
<dbReference type="InterPro" id="IPR033932">
    <property type="entry name" value="YtcJ-like"/>
</dbReference>
<accession>A0ABT7EM51</accession>
<feature type="compositionally biased region" description="Low complexity" evidence="1">
    <location>
        <begin position="25"/>
        <end position="56"/>
    </location>
</feature>
<feature type="signal peptide" evidence="2">
    <location>
        <begin position="1"/>
        <end position="23"/>
    </location>
</feature>